<dbReference type="AlphaFoldDB" id="X0RZ48"/>
<accession>X0RZ48</accession>
<name>X0RZ48_9ZZZZ</name>
<protein>
    <submittedName>
        <fullName evidence="1">Uncharacterized protein</fullName>
    </submittedName>
</protein>
<reference evidence="1" key="1">
    <citation type="journal article" date="2014" name="Front. Microbiol.">
        <title>High frequency of phylogenetically diverse reductive dehalogenase-homologous genes in deep subseafloor sedimentary metagenomes.</title>
        <authorList>
            <person name="Kawai M."/>
            <person name="Futagami T."/>
            <person name="Toyoda A."/>
            <person name="Takaki Y."/>
            <person name="Nishi S."/>
            <person name="Hori S."/>
            <person name="Arai W."/>
            <person name="Tsubouchi T."/>
            <person name="Morono Y."/>
            <person name="Uchiyama I."/>
            <person name="Ito T."/>
            <person name="Fujiyama A."/>
            <person name="Inagaki F."/>
            <person name="Takami H."/>
        </authorList>
    </citation>
    <scope>NUCLEOTIDE SEQUENCE</scope>
    <source>
        <strain evidence="1">Expedition CK06-06</strain>
    </source>
</reference>
<sequence>MSNKIGTYNGNNSFALPWKTKPKNSSQDKRKKIKPIVNPIFEKCAGLTEDKFWIAIFMECARGKFPRGFTFKNHLLTHKKGNKITRLELSKSPSDVYSSSKEFFSKMGGIMSQEDLKRLQKLEDERLAEALKKDRDISWKQVKTEKMKDILICEFIKDISDSLNFDEEERKELSTTIKKGFIMKYFKNIHMEDGRISEIDGLIYNGRGYEIDPKYTRMNKKKKSVGLGIELEERIEVNFLDAWEKYLEGLESKKVNRNHTYSTSTTNESDEFTKSY</sequence>
<organism evidence="1">
    <name type="scientific">marine sediment metagenome</name>
    <dbReference type="NCBI Taxonomy" id="412755"/>
    <lineage>
        <taxon>unclassified sequences</taxon>
        <taxon>metagenomes</taxon>
        <taxon>ecological metagenomes</taxon>
    </lineage>
</organism>
<gene>
    <name evidence="1" type="ORF">S01H1_04830</name>
</gene>
<comment type="caution">
    <text evidence="1">The sequence shown here is derived from an EMBL/GenBank/DDBJ whole genome shotgun (WGS) entry which is preliminary data.</text>
</comment>
<proteinExistence type="predicted"/>
<evidence type="ECO:0000313" key="1">
    <source>
        <dbReference type="EMBL" id="GAF68982.1"/>
    </source>
</evidence>
<dbReference type="EMBL" id="BARS01002530">
    <property type="protein sequence ID" value="GAF68982.1"/>
    <property type="molecule type" value="Genomic_DNA"/>
</dbReference>